<feature type="domain" description="Major facilitator superfamily (MFS) profile" evidence="7">
    <location>
        <begin position="21"/>
        <end position="434"/>
    </location>
</feature>
<feature type="transmembrane region" description="Helical" evidence="6">
    <location>
        <begin position="180"/>
        <end position="202"/>
    </location>
</feature>
<feature type="transmembrane region" description="Helical" evidence="6">
    <location>
        <begin position="314"/>
        <end position="331"/>
    </location>
</feature>
<evidence type="ECO:0000256" key="4">
    <source>
        <dbReference type="ARBA" id="ARBA00022989"/>
    </source>
</evidence>
<dbReference type="Gene3D" id="1.20.1250.20">
    <property type="entry name" value="MFS general substrate transporter like domains"/>
    <property type="match status" value="2"/>
</dbReference>
<feature type="transmembrane region" description="Helical" evidence="6">
    <location>
        <begin position="149"/>
        <end position="168"/>
    </location>
</feature>
<feature type="transmembrane region" description="Helical" evidence="6">
    <location>
        <begin position="376"/>
        <end position="397"/>
    </location>
</feature>
<dbReference type="STRING" id="1160497.A0A1L9V742"/>
<organism evidence="8 9">
    <name type="scientific">Aspergillus glaucus CBS 516.65</name>
    <dbReference type="NCBI Taxonomy" id="1160497"/>
    <lineage>
        <taxon>Eukaryota</taxon>
        <taxon>Fungi</taxon>
        <taxon>Dikarya</taxon>
        <taxon>Ascomycota</taxon>
        <taxon>Pezizomycotina</taxon>
        <taxon>Eurotiomycetes</taxon>
        <taxon>Eurotiomycetidae</taxon>
        <taxon>Eurotiales</taxon>
        <taxon>Aspergillaceae</taxon>
        <taxon>Aspergillus</taxon>
        <taxon>Aspergillus subgen. Aspergillus</taxon>
    </lineage>
</organism>
<protein>
    <recommendedName>
        <fullName evidence="7">Major facilitator superfamily (MFS) profile domain-containing protein</fullName>
    </recommendedName>
</protein>
<dbReference type="InterPro" id="IPR036259">
    <property type="entry name" value="MFS_trans_sf"/>
</dbReference>
<feature type="transmembrane region" description="Helical" evidence="6">
    <location>
        <begin position="118"/>
        <end position="137"/>
    </location>
</feature>
<feature type="transmembrane region" description="Helical" evidence="6">
    <location>
        <begin position="250"/>
        <end position="270"/>
    </location>
</feature>
<name>A0A1L9V742_ASPGL</name>
<dbReference type="VEuPathDB" id="FungiDB:ASPGLDRAFT_77412"/>
<feature type="transmembrane region" description="Helical" evidence="6">
    <location>
        <begin position="290"/>
        <end position="307"/>
    </location>
</feature>
<evidence type="ECO:0000256" key="3">
    <source>
        <dbReference type="ARBA" id="ARBA00022692"/>
    </source>
</evidence>
<dbReference type="GeneID" id="34466153"/>
<evidence type="ECO:0000256" key="1">
    <source>
        <dbReference type="ARBA" id="ARBA00004141"/>
    </source>
</evidence>
<feature type="transmembrane region" description="Helical" evidence="6">
    <location>
        <begin position="403"/>
        <end position="430"/>
    </location>
</feature>
<dbReference type="FunFam" id="1.20.1250.20:FF:000068">
    <property type="entry name" value="MFS general substrate transporter"/>
    <property type="match status" value="1"/>
</dbReference>
<dbReference type="GO" id="GO:0016020">
    <property type="term" value="C:membrane"/>
    <property type="evidence" value="ECO:0007669"/>
    <property type="project" value="UniProtKB-SubCell"/>
</dbReference>
<feature type="transmembrane region" description="Helical" evidence="6">
    <location>
        <begin position="87"/>
        <end position="106"/>
    </location>
</feature>
<proteinExistence type="predicted"/>
<evidence type="ECO:0000256" key="6">
    <source>
        <dbReference type="SAM" id="Phobius"/>
    </source>
</evidence>
<evidence type="ECO:0000313" key="9">
    <source>
        <dbReference type="Proteomes" id="UP000184300"/>
    </source>
</evidence>
<dbReference type="FunFam" id="1.20.1250.20:FF:000034">
    <property type="entry name" value="MFS general substrate transporter"/>
    <property type="match status" value="1"/>
</dbReference>
<dbReference type="RefSeq" id="XP_022396455.1">
    <property type="nucleotide sequence ID" value="XM_022549893.1"/>
</dbReference>
<gene>
    <name evidence="8" type="ORF">ASPGLDRAFT_77412</name>
</gene>
<dbReference type="GO" id="GO:0022857">
    <property type="term" value="F:transmembrane transporter activity"/>
    <property type="evidence" value="ECO:0007669"/>
    <property type="project" value="InterPro"/>
</dbReference>
<reference evidence="9" key="1">
    <citation type="journal article" date="2017" name="Genome Biol.">
        <title>Comparative genomics reveals high biological diversity and specific adaptations in the industrially and medically important fungal genus Aspergillus.</title>
        <authorList>
            <person name="de Vries R.P."/>
            <person name="Riley R."/>
            <person name="Wiebenga A."/>
            <person name="Aguilar-Osorio G."/>
            <person name="Amillis S."/>
            <person name="Uchima C.A."/>
            <person name="Anderluh G."/>
            <person name="Asadollahi M."/>
            <person name="Askin M."/>
            <person name="Barry K."/>
            <person name="Battaglia E."/>
            <person name="Bayram O."/>
            <person name="Benocci T."/>
            <person name="Braus-Stromeyer S.A."/>
            <person name="Caldana C."/>
            <person name="Canovas D."/>
            <person name="Cerqueira G.C."/>
            <person name="Chen F."/>
            <person name="Chen W."/>
            <person name="Choi C."/>
            <person name="Clum A."/>
            <person name="Dos Santos R.A."/>
            <person name="Damasio A.R."/>
            <person name="Diallinas G."/>
            <person name="Emri T."/>
            <person name="Fekete E."/>
            <person name="Flipphi M."/>
            <person name="Freyberg S."/>
            <person name="Gallo A."/>
            <person name="Gournas C."/>
            <person name="Habgood R."/>
            <person name="Hainaut M."/>
            <person name="Harispe M.L."/>
            <person name="Henrissat B."/>
            <person name="Hilden K.S."/>
            <person name="Hope R."/>
            <person name="Hossain A."/>
            <person name="Karabika E."/>
            <person name="Karaffa L."/>
            <person name="Karanyi Z."/>
            <person name="Krasevec N."/>
            <person name="Kuo A."/>
            <person name="Kusch H."/>
            <person name="LaButti K."/>
            <person name="Lagendijk E.L."/>
            <person name="Lapidus A."/>
            <person name="Levasseur A."/>
            <person name="Lindquist E."/>
            <person name="Lipzen A."/>
            <person name="Logrieco A.F."/>
            <person name="MacCabe A."/>
            <person name="Maekelae M.R."/>
            <person name="Malavazi I."/>
            <person name="Melin P."/>
            <person name="Meyer V."/>
            <person name="Mielnichuk N."/>
            <person name="Miskei M."/>
            <person name="Molnar A.P."/>
            <person name="Mule G."/>
            <person name="Ngan C.Y."/>
            <person name="Orejas M."/>
            <person name="Orosz E."/>
            <person name="Ouedraogo J.P."/>
            <person name="Overkamp K.M."/>
            <person name="Park H.-S."/>
            <person name="Perrone G."/>
            <person name="Piumi F."/>
            <person name="Punt P.J."/>
            <person name="Ram A.F."/>
            <person name="Ramon A."/>
            <person name="Rauscher S."/>
            <person name="Record E."/>
            <person name="Riano-Pachon D.M."/>
            <person name="Robert V."/>
            <person name="Roehrig J."/>
            <person name="Ruller R."/>
            <person name="Salamov A."/>
            <person name="Salih N.S."/>
            <person name="Samson R.A."/>
            <person name="Sandor E."/>
            <person name="Sanguinetti M."/>
            <person name="Schuetze T."/>
            <person name="Sepcic K."/>
            <person name="Shelest E."/>
            <person name="Sherlock G."/>
            <person name="Sophianopoulou V."/>
            <person name="Squina F.M."/>
            <person name="Sun H."/>
            <person name="Susca A."/>
            <person name="Todd R.B."/>
            <person name="Tsang A."/>
            <person name="Unkles S.E."/>
            <person name="van de Wiele N."/>
            <person name="van Rossen-Uffink D."/>
            <person name="Oliveira J.V."/>
            <person name="Vesth T.C."/>
            <person name="Visser J."/>
            <person name="Yu J.-H."/>
            <person name="Zhou M."/>
            <person name="Andersen M.R."/>
            <person name="Archer D.B."/>
            <person name="Baker S.E."/>
            <person name="Benoit I."/>
            <person name="Brakhage A.A."/>
            <person name="Braus G.H."/>
            <person name="Fischer R."/>
            <person name="Frisvad J.C."/>
            <person name="Goldman G.H."/>
            <person name="Houbraken J."/>
            <person name="Oakley B."/>
            <person name="Pocsi I."/>
            <person name="Scazzocchio C."/>
            <person name="Seiboth B."/>
            <person name="vanKuyk P.A."/>
            <person name="Wortman J."/>
            <person name="Dyer P.S."/>
            <person name="Grigoriev I.V."/>
        </authorList>
    </citation>
    <scope>NUCLEOTIDE SEQUENCE [LARGE SCALE GENOMIC DNA]</scope>
    <source>
        <strain evidence="9">CBS 516.65</strain>
    </source>
</reference>
<keyword evidence="5 6" id="KW-0472">Membrane</keyword>
<dbReference type="Proteomes" id="UP000184300">
    <property type="component" value="Unassembled WGS sequence"/>
</dbReference>
<dbReference type="InterPro" id="IPR020846">
    <property type="entry name" value="MFS_dom"/>
</dbReference>
<keyword evidence="4 6" id="KW-1133">Transmembrane helix</keyword>
<evidence type="ECO:0000259" key="7">
    <source>
        <dbReference type="PROSITE" id="PS50850"/>
    </source>
</evidence>
<comment type="subcellular location">
    <subcellularLocation>
        <location evidence="1">Membrane</location>
        <topology evidence="1">Multi-pass membrane protein</topology>
    </subcellularLocation>
</comment>
<evidence type="ECO:0000313" key="8">
    <source>
        <dbReference type="EMBL" id="OJJ79757.1"/>
    </source>
</evidence>
<accession>A0A1L9V742</accession>
<keyword evidence="2" id="KW-0813">Transport</keyword>
<dbReference type="InterPro" id="IPR011701">
    <property type="entry name" value="MFS"/>
</dbReference>
<evidence type="ECO:0000256" key="5">
    <source>
        <dbReference type="ARBA" id="ARBA00023136"/>
    </source>
</evidence>
<feature type="transmembrane region" description="Helical" evidence="6">
    <location>
        <begin position="343"/>
        <end position="364"/>
    </location>
</feature>
<dbReference type="PROSITE" id="PS50850">
    <property type="entry name" value="MFS"/>
    <property type="match status" value="1"/>
</dbReference>
<dbReference type="Pfam" id="PF07690">
    <property type="entry name" value="MFS_1"/>
    <property type="match status" value="1"/>
</dbReference>
<dbReference type="SUPFAM" id="SSF103473">
    <property type="entry name" value="MFS general substrate transporter"/>
    <property type="match status" value="1"/>
</dbReference>
<keyword evidence="9" id="KW-1185">Reference proteome</keyword>
<sequence length="466" mass="52239">MDLDIEPKTEQQVIRKCDWHVVPALMVLYLLAFLDRINIGNARLQGMEDDLNMEGGDYNLALFVFFVPYIICEIPCNLIMKKMAPSTWISSIMVLWGITTVCQGFVQNREGLIACRFFIGAFEAGFLPGCVYLISMYYKRYELQWRLNLFFSASILAGAVSGLLAYGMSYLDGAREYSSWRWIFILEGIATVVVALVAKLFIVDWPETASFLSQSDRELLLTRLKNDQGSYRMDRLDKSAFWRIVADKKIYLGTLMYLGVLNTGYATSFFTPTILKEMGWTSLQAQIMSVPIYIAAAILTLCTAVLSDRFKHRFGFALGGCFVATVGYIILLAQKSVPTGAKYFALFAITGGGFITQPILIGWLSNNMSGHYKQAIASAVQIGIGNCGGLVASNVFLSSEAPLYYTGYGVSLGLVWLCGMSTVIFFCLLWRENKQRAQGKRDFMLNLNPEEVDNLGDAHPHFRFTY</sequence>
<feature type="transmembrane region" description="Helical" evidence="6">
    <location>
        <begin position="21"/>
        <end position="39"/>
    </location>
</feature>
<dbReference type="PANTHER" id="PTHR43791:SF52">
    <property type="entry name" value="TRANSPORTER, PUTATIVE (AFU_ORTHOLOGUE AFUA_1G11820)-RELATED"/>
    <property type="match status" value="1"/>
</dbReference>
<dbReference type="EMBL" id="KV878915">
    <property type="protein sequence ID" value="OJJ79757.1"/>
    <property type="molecule type" value="Genomic_DNA"/>
</dbReference>
<dbReference type="AlphaFoldDB" id="A0A1L9V742"/>
<dbReference type="PANTHER" id="PTHR43791">
    <property type="entry name" value="PERMEASE-RELATED"/>
    <property type="match status" value="1"/>
</dbReference>
<evidence type="ECO:0000256" key="2">
    <source>
        <dbReference type="ARBA" id="ARBA00022448"/>
    </source>
</evidence>
<keyword evidence="3 6" id="KW-0812">Transmembrane</keyword>
<dbReference type="OrthoDB" id="19923at2759"/>
<feature type="transmembrane region" description="Helical" evidence="6">
    <location>
        <begin position="59"/>
        <end position="80"/>
    </location>
</feature>